<name>A0A6M2DAV2_RHIMP</name>
<reference evidence="2" key="1">
    <citation type="submission" date="2019-09" db="EMBL/GenBank/DDBJ databases">
        <title>Organ-specific transcriptomic study of the physiology of the cattle tick, Rhipicephalus microplus.</title>
        <authorList>
            <person name="Tirloni L."/>
            <person name="Braz G."/>
            <person name="Gandara A.C.P."/>
            <person name="Sabadin G.A."/>
            <person name="da Silva R.M."/>
            <person name="Guizzo M.G."/>
            <person name="Machado J.A."/>
            <person name="Costa E.P."/>
            <person name="Gomes H.F."/>
            <person name="Moraes J."/>
            <person name="Mota M.B.S."/>
            <person name="Mesquita R.D."/>
            <person name="Alvarenga P.H."/>
            <person name="Alves F."/>
            <person name="Seixas A."/>
            <person name="da Fonseca R.N."/>
            <person name="Fogaca A."/>
            <person name="Logullo C."/>
            <person name="Tanaka A."/>
            <person name="Daffre S."/>
            <person name="Termignoni C."/>
            <person name="Vaz I.S.Jr."/>
            <person name="Oliveira P.L."/>
            <person name="Ribeiro J.M."/>
        </authorList>
    </citation>
    <scope>NUCLEOTIDE SEQUENCE</scope>
    <source>
        <strain evidence="2">Porto Alegre</strain>
    </source>
</reference>
<feature type="chain" id="PRO_5026829070" evidence="1">
    <location>
        <begin position="23"/>
        <end position="80"/>
    </location>
</feature>
<evidence type="ECO:0000256" key="1">
    <source>
        <dbReference type="SAM" id="SignalP"/>
    </source>
</evidence>
<protein>
    <submittedName>
        <fullName evidence="2">Putative secreted protein synganglion overexpressed</fullName>
    </submittedName>
</protein>
<feature type="signal peptide" evidence="1">
    <location>
        <begin position="1"/>
        <end position="22"/>
    </location>
</feature>
<evidence type="ECO:0000313" key="2">
    <source>
        <dbReference type="EMBL" id="NOV43275.1"/>
    </source>
</evidence>
<dbReference type="AlphaFoldDB" id="A0A6M2DAV2"/>
<accession>A0A6M2DAV2</accession>
<sequence>MILFVCVFVAVMSLFPPQGMVARWLRTNFGLCGLHKLRFASTKHKLYGSNNVTTVFHHAVRLMVKKNNKNTFLTCKHSKT</sequence>
<organism evidence="2">
    <name type="scientific">Rhipicephalus microplus</name>
    <name type="common">Cattle tick</name>
    <name type="synonym">Boophilus microplus</name>
    <dbReference type="NCBI Taxonomy" id="6941"/>
    <lineage>
        <taxon>Eukaryota</taxon>
        <taxon>Metazoa</taxon>
        <taxon>Ecdysozoa</taxon>
        <taxon>Arthropoda</taxon>
        <taxon>Chelicerata</taxon>
        <taxon>Arachnida</taxon>
        <taxon>Acari</taxon>
        <taxon>Parasitiformes</taxon>
        <taxon>Ixodida</taxon>
        <taxon>Ixodoidea</taxon>
        <taxon>Ixodidae</taxon>
        <taxon>Rhipicephalinae</taxon>
        <taxon>Rhipicephalus</taxon>
        <taxon>Boophilus</taxon>
    </lineage>
</organism>
<keyword evidence="1" id="KW-0732">Signal</keyword>
<proteinExistence type="predicted"/>
<dbReference type="EMBL" id="GHWJ01010538">
    <property type="protein sequence ID" value="NOV43275.1"/>
    <property type="molecule type" value="Transcribed_RNA"/>
</dbReference>